<dbReference type="InterPro" id="IPR041685">
    <property type="entry name" value="AAA_GajA/Old/RecF-like"/>
</dbReference>
<feature type="compositionally biased region" description="Polar residues" evidence="1">
    <location>
        <begin position="429"/>
        <end position="445"/>
    </location>
</feature>
<dbReference type="SUPFAM" id="SSF52540">
    <property type="entry name" value="P-loop containing nucleoside triphosphate hydrolases"/>
    <property type="match status" value="1"/>
</dbReference>
<keyword evidence="4" id="KW-0255">Endonuclease</keyword>
<dbReference type="Proteomes" id="UP001596395">
    <property type="component" value="Unassembled WGS sequence"/>
</dbReference>
<evidence type="ECO:0000259" key="3">
    <source>
        <dbReference type="Pfam" id="PF20469"/>
    </source>
</evidence>
<dbReference type="RefSeq" id="WP_336349857.1">
    <property type="nucleotide sequence ID" value="NZ_JAZAQL010000002.1"/>
</dbReference>
<name>A0ABD5VBY5_9EURY</name>
<keyword evidence="5" id="KW-1185">Reference proteome</keyword>
<reference evidence="4 5" key="1">
    <citation type="journal article" date="2019" name="Int. J. Syst. Evol. Microbiol.">
        <title>The Global Catalogue of Microorganisms (GCM) 10K type strain sequencing project: providing services to taxonomists for standard genome sequencing and annotation.</title>
        <authorList>
            <consortium name="The Broad Institute Genomics Platform"/>
            <consortium name="The Broad Institute Genome Sequencing Center for Infectious Disease"/>
            <person name="Wu L."/>
            <person name="Ma J."/>
        </authorList>
    </citation>
    <scope>NUCLEOTIDE SEQUENCE [LARGE SCALE GENOMIC DNA]</scope>
    <source>
        <strain evidence="4 5">GX26</strain>
    </source>
</reference>
<dbReference type="GO" id="GO:0004519">
    <property type="term" value="F:endonuclease activity"/>
    <property type="evidence" value="ECO:0007669"/>
    <property type="project" value="UniProtKB-KW"/>
</dbReference>
<dbReference type="InterPro" id="IPR034139">
    <property type="entry name" value="TOPRIM_OLD"/>
</dbReference>
<dbReference type="Pfam" id="PF20469">
    <property type="entry name" value="OLD-like_TOPRIM"/>
    <property type="match status" value="1"/>
</dbReference>
<organism evidence="4 5">
    <name type="scientific">Halorubellus litoreus</name>
    <dbReference type="NCBI Taxonomy" id="755308"/>
    <lineage>
        <taxon>Archaea</taxon>
        <taxon>Methanobacteriati</taxon>
        <taxon>Methanobacteriota</taxon>
        <taxon>Stenosarchaea group</taxon>
        <taxon>Halobacteria</taxon>
        <taxon>Halobacteriales</taxon>
        <taxon>Halorubellaceae</taxon>
        <taxon>Halorubellus</taxon>
    </lineage>
</organism>
<dbReference type="EMBL" id="JBHSXN010000002">
    <property type="protein sequence ID" value="MFC6952875.1"/>
    <property type="molecule type" value="Genomic_DNA"/>
</dbReference>
<feature type="domain" description="Endonuclease GajA/Old nuclease/RecF-like AAA" evidence="2">
    <location>
        <begin position="452"/>
        <end position="502"/>
    </location>
</feature>
<feature type="compositionally biased region" description="Basic and acidic residues" evidence="1">
    <location>
        <begin position="384"/>
        <end position="410"/>
    </location>
</feature>
<dbReference type="AlphaFoldDB" id="A0ABD5VBY5"/>
<dbReference type="InterPro" id="IPR051396">
    <property type="entry name" value="Bact_Antivir_Def_Nuclease"/>
</dbReference>
<evidence type="ECO:0000313" key="5">
    <source>
        <dbReference type="Proteomes" id="UP001596395"/>
    </source>
</evidence>
<dbReference type="Pfam" id="PF13175">
    <property type="entry name" value="AAA_15"/>
    <property type="match status" value="1"/>
</dbReference>
<keyword evidence="4" id="KW-0378">Hydrolase</keyword>
<accession>A0ABD5VBY5</accession>
<dbReference type="InterPro" id="IPR027417">
    <property type="entry name" value="P-loop_NTPase"/>
</dbReference>
<dbReference type="Gene3D" id="3.40.50.300">
    <property type="entry name" value="P-loop containing nucleotide triphosphate hydrolases"/>
    <property type="match status" value="1"/>
</dbReference>
<feature type="region of interest" description="Disordered" evidence="1">
    <location>
        <begin position="379"/>
        <end position="447"/>
    </location>
</feature>
<dbReference type="PANTHER" id="PTHR43581">
    <property type="entry name" value="ATP/GTP PHOSPHATASE"/>
    <property type="match status" value="1"/>
</dbReference>
<keyword evidence="4" id="KW-0540">Nuclease</keyword>
<gene>
    <name evidence="4" type="ORF">ACFQGB_08365</name>
</gene>
<feature type="domain" description="OLD protein-like TOPRIM" evidence="3">
    <location>
        <begin position="806"/>
        <end position="876"/>
    </location>
</feature>
<evidence type="ECO:0000256" key="1">
    <source>
        <dbReference type="SAM" id="MobiDB-lite"/>
    </source>
</evidence>
<sequence length="1032" mass="116107">MSELPLPLDRFSSDAYFNALEDLVTRYTQEETPIHYKKAAINQSKATTSSCLKFFSDIGLIEAEKAGVYVPSKSVIDFFRKVGESKTSAQENIQESLMDYDVFSEVIFLVDSGNFTKGELSQKVAGQLEIDKENISSVATAIDIFDLFGFIDISDEGLVKKSSTTGTASDAEESEGEIERDNNDSETAQQAFDDYSTEDMPDIDFPPTRGSPEDLCRIVDVLSTGGTYSTDEIAEGVEFSKRKIQGLTQYGVALGFIEEEDGYQLTDRGYELSFSSSEEEQERWFKEAISQYSSYRHILQASFEGLEKDADNLDSPAIEKELRTTFGFTGNSKDTVRKAINTLLQTVEAAGLGEYIVGRGSKSTRIESSPEELQSLQDLVTSDELSRESRQSDSKQNTDQDAEKNRDAKTDQSGNTDAVPSESEDTETVTEQNNGVDDEATQVTSRGPAVRISDIRIQNFRNIRDTGYIELENVTTLIGKNESGKTSTLEAIRSFSPEYEYTERDLSTSVSISDTTEETPIISLRFKLEEPLVEEFYPDLEEGAEMPLTVTRTKYFDNSYEAEIDADIDTDRVELPTPNILYYDSYSLISDSATIEQLENGDCPTFNNLLDLGGISMETFEDSTLTRSNAIEQAENRIEDRINEAWSQKSLNININWNSSKETINLLIQDQLNPDSATDERPLTYPSQRSAGFQWFLSFYINLLAESNNSGLESKVLLLDDPAVYLHPEGKRDWLESVNDIGQNEQVVFSSHSPYLIDKRYPSRIRAVEDTPRGGTKIREDIFKSDSHTLEPLRNALGVNLGSSPFISRRQLLVEGPTEYYIVAAVANYFSQELDRDLFGWKELSVMPVRGAPNVIGQASWLASEGIDYAIMLDSDEEGRDALERIEDHNPDIDSDRVVMLENRSNSEDVVTEDMFDPELYVSEFNAEYEDFTSELEGDFEHAQVEEIDGLRWEVGGIEYEGTRLDKVLIEYLEESSFSEELEDSKGDIELRKRQIAERIASRLNRSDVEENQVVSFNRVFASLNSAMDIDN</sequence>
<evidence type="ECO:0000313" key="4">
    <source>
        <dbReference type="EMBL" id="MFC6952875.1"/>
    </source>
</evidence>
<comment type="caution">
    <text evidence="4">The sequence shown here is derived from an EMBL/GenBank/DDBJ whole genome shotgun (WGS) entry which is preliminary data.</text>
</comment>
<protein>
    <submittedName>
        <fullName evidence="4">ATP-dependent endonuclease</fullName>
    </submittedName>
</protein>
<proteinExistence type="predicted"/>
<dbReference type="PANTHER" id="PTHR43581:SF4">
    <property type="entry name" value="ATP_GTP PHOSPHATASE"/>
    <property type="match status" value="1"/>
</dbReference>
<feature type="region of interest" description="Disordered" evidence="1">
    <location>
        <begin position="161"/>
        <end position="187"/>
    </location>
</feature>
<evidence type="ECO:0000259" key="2">
    <source>
        <dbReference type="Pfam" id="PF13175"/>
    </source>
</evidence>